<comment type="caution">
    <text evidence="3">The sequence shown here is derived from an EMBL/GenBank/DDBJ whole genome shotgun (WGS) entry which is preliminary data.</text>
</comment>
<dbReference type="OrthoDB" id="9795306at2"/>
<dbReference type="Gene3D" id="3.30.720.110">
    <property type="match status" value="1"/>
</dbReference>
<dbReference type="PROSITE" id="PS51819">
    <property type="entry name" value="VOC"/>
    <property type="match status" value="1"/>
</dbReference>
<dbReference type="InterPro" id="IPR029068">
    <property type="entry name" value="Glyas_Bleomycin-R_OHBP_Dase"/>
</dbReference>
<gene>
    <name evidence="3" type="ORF">BU204_12590</name>
</gene>
<keyword evidence="4" id="KW-1185">Reference proteome</keyword>
<dbReference type="STRING" id="1912961.BU204_12590"/>
<dbReference type="SUPFAM" id="SSF54593">
    <property type="entry name" value="Glyoxalase/Bleomycin resistance protein/Dihydroxybiphenyl dioxygenase"/>
    <property type="match status" value="1"/>
</dbReference>
<dbReference type="CDD" id="cd07246">
    <property type="entry name" value="VOC_like"/>
    <property type="match status" value="1"/>
</dbReference>
<dbReference type="InterPro" id="IPR037523">
    <property type="entry name" value="VOC_core"/>
</dbReference>
<feature type="domain" description="VOC" evidence="2">
    <location>
        <begin position="7"/>
        <end position="131"/>
    </location>
</feature>
<name>A0A1Q8CS96_9PSEU</name>
<dbReference type="Proteomes" id="UP000185596">
    <property type="component" value="Unassembled WGS sequence"/>
</dbReference>
<reference evidence="3 4" key="1">
    <citation type="submission" date="2016-12" db="EMBL/GenBank/DDBJ databases">
        <title>The draft genome sequence of Actinophytocola sp. 11-183.</title>
        <authorList>
            <person name="Wang W."/>
            <person name="Yuan L."/>
        </authorList>
    </citation>
    <scope>NUCLEOTIDE SEQUENCE [LARGE SCALE GENOMIC DNA]</scope>
    <source>
        <strain evidence="3 4">11-183</strain>
    </source>
</reference>
<proteinExistence type="predicted"/>
<evidence type="ECO:0000259" key="2">
    <source>
        <dbReference type="PROSITE" id="PS51819"/>
    </source>
</evidence>
<dbReference type="InterPro" id="IPR004360">
    <property type="entry name" value="Glyas_Fos-R_dOase_dom"/>
</dbReference>
<dbReference type="Pfam" id="PF00903">
    <property type="entry name" value="Glyoxalase"/>
    <property type="match status" value="1"/>
</dbReference>
<dbReference type="PANTHER" id="PTHR34109:SF1">
    <property type="entry name" value="VOC DOMAIN-CONTAINING PROTEIN"/>
    <property type="match status" value="1"/>
</dbReference>
<sequence length="152" mass="16491">MTLTDFPPITVQLIVADADAAVRFYREAFGADELVRNPAADGKRVLHCELLVHGTRLLLHDEFPEQGHLAPTSLGGTSVTMHLYVADADAVFERAVEAGATVELPVQDAFWGDRYGILRDPAGHRWSVATPREDPAPSELRAQADAYNAGQG</sequence>
<evidence type="ECO:0000313" key="4">
    <source>
        <dbReference type="Proteomes" id="UP000185596"/>
    </source>
</evidence>
<organism evidence="3 4">
    <name type="scientific">Actinophytocola xanthii</name>
    <dbReference type="NCBI Taxonomy" id="1912961"/>
    <lineage>
        <taxon>Bacteria</taxon>
        <taxon>Bacillati</taxon>
        <taxon>Actinomycetota</taxon>
        <taxon>Actinomycetes</taxon>
        <taxon>Pseudonocardiales</taxon>
        <taxon>Pseudonocardiaceae</taxon>
    </lineage>
</organism>
<evidence type="ECO:0000256" key="1">
    <source>
        <dbReference type="SAM" id="MobiDB-lite"/>
    </source>
</evidence>
<evidence type="ECO:0000313" key="3">
    <source>
        <dbReference type="EMBL" id="OLF17224.1"/>
    </source>
</evidence>
<feature type="region of interest" description="Disordered" evidence="1">
    <location>
        <begin position="128"/>
        <end position="152"/>
    </location>
</feature>
<accession>A0A1Q8CS96</accession>
<protein>
    <submittedName>
        <fullName evidence="3">Glyoxalase</fullName>
    </submittedName>
</protein>
<dbReference type="PANTHER" id="PTHR34109">
    <property type="entry name" value="BNAUNNG04460D PROTEIN-RELATED"/>
    <property type="match status" value="1"/>
</dbReference>
<dbReference type="RefSeq" id="WP_075125823.1">
    <property type="nucleotide sequence ID" value="NZ_MSIE01000019.1"/>
</dbReference>
<dbReference type="Gene3D" id="3.30.720.120">
    <property type="match status" value="1"/>
</dbReference>
<dbReference type="EMBL" id="MSIE01000019">
    <property type="protein sequence ID" value="OLF17224.1"/>
    <property type="molecule type" value="Genomic_DNA"/>
</dbReference>
<dbReference type="AlphaFoldDB" id="A0A1Q8CS96"/>